<protein>
    <submittedName>
        <fullName evidence="2">Uncharacterized protein</fullName>
    </submittedName>
</protein>
<feature type="compositionally biased region" description="Basic and acidic residues" evidence="1">
    <location>
        <begin position="1"/>
        <end position="16"/>
    </location>
</feature>
<keyword evidence="3" id="KW-1185">Reference proteome</keyword>
<evidence type="ECO:0000256" key="1">
    <source>
        <dbReference type="SAM" id="MobiDB-lite"/>
    </source>
</evidence>
<evidence type="ECO:0000313" key="2">
    <source>
        <dbReference type="EMBL" id="KAK8512272.1"/>
    </source>
</evidence>
<evidence type="ECO:0000313" key="3">
    <source>
        <dbReference type="Proteomes" id="UP001472677"/>
    </source>
</evidence>
<sequence>MRRMSSSDRQESEKTKSLRLFQSCQTSEGKRRDQLEKELTQDIDDRFVGVATKRTSGVICKVPANPNLVSHDAIVENKPKE</sequence>
<gene>
    <name evidence="2" type="ORF">V6N12_031995</name>
</gene>
<name>A0ABR2C0I8_9ROSI</name>
<proteinExistence type="predicted"/>
<dbReference type="Proteomes" id="UP001472677">
    <property type="component" value="Unassembled WGS sequence"/>
</dbReference>
<feature type="region of interest" description="Disordered" evidence="1">
    <location>
        <begin position="1"/>
        <end position="34"/>
    </location>
</feature>
<reference evidence="2 3" key="1">
    <citation type="journal article" date="2024" name="G3 (Bethesda)">
        <title>Genome assembly of Hibiscus sabdariffa L. provides insights into metabolisms of medicinal natural products.</title>
        <authorList>
            <person name="Kim T."/>
        </authorList>
    </citation>
    <scope>NUCLEOTIDE SEQUENCE [LARGE SCALE GENOMIC DNA]</scope>
    <source>
        <strain evidence="2">TK-2024</strain>
        <tissue evidence="2">Old leaves</tissue>
    </source>
</reference>
<comment type="caution">
    <text evidence="2">The sequence shown here is derived from an EMBL/GenBank/DDBJ whole genome shotgun (WGS) entry which is preliminary data.</text>
</comment>
<accession>A0ABR2C0I8</accession>
<dbReference type="EMBL" id="JBBPBM010000074">
    <property type="protein sequence ID" value="KAK8512272.1"/>
    <property type="molecule type" value="Genomic_DNA"/>
</dbReference>
<organism evidence="2 3">
    <name type="scientific">Hibiscus sabdariffa</name>
    <name type="common">roselle</name>
    <dbReference type="NCBI Taxonomy" id="183260"/>
    <lineage>
        <taxon>Eukaryota</taxon>
        <taxon>Viridiplantae</taxon>
        <taxon>Streptophyta</taxon>
        <taxon>Embryophyta</taxon>
        <taxon>Tracheophyta</taxon>
        <taxon>Spermatophyta</taxon>
        <taxon>Magnoliopsida</taxon>
        <taxon>eudicotyledons</taxon>
        <taxon>Gunneridae</taxon>
        <taxon>Pentapetalae</taxon>
        <taxon>rosids</taxon>
        <taxon>malvids</taxon>
        <taxon>Malvales</taxon>
        <taxon>Malvaceae</taxon>
        <taxon>Malvoideae</taxon>
        <taxon>Hibiscus</taxon>
    </lineage>
</organism>